<feature type="domain" description="TerD" evidence="2">
    <location>
        <begin position="4"/>
        <end position="180"/>
    </location>
</feature>
<dbReference type="PANTHER" id="PTHR32097">
    <property type="entry name" value="CAMP-BINDING PROTEIN 1-RELATED"/>
    <property type="match status" value="1"/>
</dbReference>
<dbReference type="AlphaFoldDB" id="A0A496PGL2"/>
<dbReference type="InterPro" id="IPR051324">
    <property type="entry name" value="Stress/Tellurium_Resist"/>
</dbReference>
<accession>A0A496PGL2</accession>
<dbReference type="Proteomes" id="UP000273119">
    <property type="component" value="Unassembled WGS sequence"/>
</dbReference>
<proteinExistence type="inferred from homology"/>
<organism evidence="3 4">
    <name type="scientific">Galactobacter caseinivorans</name>
    <dbReference type="NCBI Taxonomy" id="2676123"/>
    <lineage>
        <taxon>Bacteria</taxon>
        <taxon>Bacillati</taxon>
        <taxon>Actinomycetota</taxon>
        <taxon>Actinomycetes</taxon>
        <taxon>Micrococcales</taxon>
        <taxon>Micrococcaceae</taxon>
        <taxon>Galactobacter</taxon>
    </lineage>
</organism>
<name>A0A496PGL2_9MICC</name>
<comment type="caution">
    <text evidence="3">The sequence shown here is derived from an EMBL/GenBank/DDBJ whole genome shotgun (WGS) entry which is preliminary data.</text>
</comment>
<evidence type="ECO:0000256" key="1">
    <source>
        <dbReference type="ARBA" id="ARBA00008775"/>
    </source>
</evidence>
<evidence type="ECO:0000313" key="3">
    <source>
        <dbReference type="EMBL" id="RKW69624.1"/>
    </source>
</evidence>
<protein>
    <recommendedName>
        <fullName evidence="2">TerD domain-containing protein</fullName>
    </recommendedName>
</protein>
<dbReference type="Pfam" id="PF02342">
    <property type="entry name" value="TerD"/>
    <property type="match status" value="1"/>
</dbReference>
<dbReference type="Gene3D" id="2.60.60.30">
    <property type="entry name" value="sav2460 like domains"/>
    <property type="match status" value="1"/>
</dbReference>
<comment type="similarity">
    <text evidence="1">Belongs to the CAPAB/TerDEXZ family.</text>
</comment>
<reference evidence="3 4" key="1">
    <citation type="submission" date="2018-07" db="EMBL/GenBank/DDBJ databases">
        <title>Arthrobacter sp. nov., isolated from raw cow's milk with high bacterial count.</title>
        <authorList>
            <person name="Hahne J."/>
            <person name="Isele D."/>
            <person name="Lipski A."/>
        </authorList>
    </citation>
    <scope>NUCLEOTIDE SEQUENCE [LARGE SCALE GENOMIC DNA]</scope>
    <source>
        <strain evidence="3 4">JZ R-183</strain>
    </source>
</reference>
<dbReference type="RefSeq" id="WP_121485954.1">
    <property type="nucleotide sequence ID" value="NZ_QQXL01000008.1"/>
</dbReference>
<sequence>MSPLPRGANVSLSRENPQLQTADVTIEWGQVDPAFDSVLAMAAILVGANGKAASQEDLVFFNQLQAPDDAAQWAEMQGGEKVRVQLSRVPDSVERLAMVLYIDALPASVPRTLQNLQTCVVKVSDASTGSTMVTSENMALGFHSETASIVAELYKRKGEWKFRLVGQGYAAGLRGVLEEYGVPR</sequence>
<keyword evidence="4" id="KW-1185">Reference proteome</keyword>
<evidence type="ECO:0000313" key="4">
    <source>
        <dbReference type="Proteomes" id="UP000273119"/>
    </source>
</evidence>
<dbReference type="EMBL" id="QQXL01000008">
    <property type="protein sequence ID" value="RKW69624.1"/>
    <property type="molecule type" value="Genomic_DNA"/>
</dbReference>
<dbReference type="InterPro" id="IPR003325">
    <property type="entry name" value="TerD"/>
</dbReference>
<gene>
    <name evidence="3" type="ORF">DWQ67_12625</name>
</gene>
<dbReference type="PANTHER" id="PTHR32097:SF4">
    <property type="entry name" value="GENERAL STRESS PROTEIN 16U"/>
    <property type="match status" value="1"/>
</dbReference>
<dbReference type="CDD" id="cd06974">
    <property type="entry name" value="TerD_like"/>
    <property type="match status" value="1"/>
</dbReference>
<evidence type="ECO:0000259" key="2">
    <source>
        <dbReference type="Pfam" id="PF02342"/>
    </source>
</evidence>